<dbReference type="EMBL" id="GL732687">
    <property type="protein sequence ID" value="EFX67042.1"/>
    <property type="molecule type" value="Genomic_DNA"/>
</dbReference>
<name>E9HMK1_DAPPU</name>
<reference evidence="1 2" key="1">
    <citation type="journal article" date="2011" name="Science">
        <title>The ecoresponsive genome of Daphnia pulex.</title>
        <authorList>
            <person name="Colbourne J.K."/>
            <person name="Pfrender M.E."/>
            <person name="Gilbert D."/>
            <person name="Thomas W.K."/>
            <person name="Tucker A."/>
            <person name="Oakley T.H."/>
            <person name="Tokishita S."/>
            <person name="Aerts A."/>
            <person name="Arnold G.J."/>
            <person name="Basu M.K."/>
            <person name="Bauer D.J."/>
            <person name="Caceres C.E."/>
            <person name="Carmel L."/>
            <person name="Casola C."/>
            <person name="Choi J.H."/>
            <person name="Detter J.C."/>
            <person name="Dong Q."/>
            <person name="Dusheyko S."/>
            <person name="Eads B.D."/>
            <person name="Frohlich T."/>
            <person name="Geiler-Samerotte K.A."/>
            <person name="Gerlach D."/>
            <person name="Hatcher P."/>
            <person name="Jogdeo S."/>
            <person name="Krijgsveld J."/>
            <person name="Kriventseva E.V."/>
            <person name="Kultz D."/>
            <person name="Laforsch C."/>
            <person name="Lindquist E."/>
            <person name="Lopez J."/>
            <person name="Manak J.R."/>
            <person name="Muller J."/>
            <person name="Pangilinan J."/>
            <person name="Patwardhan R.P."/>
            <person name="Pitluck S."/>
            <person name="Pritham E.J."/>
            <person name="Rechtsteiner A."/>
            <person name="Rho M."/>
            <person name="Rogozin I.B."/>
            <person name="Sakarya O."/>
            <person name="Salamov A."/>
            <person name="Schaack S."/>
            <person name="Shapiro H."/>
            <person name="Shiga Y."/>
            <person name="Skalitzky C."/>
            <person name="Smith Z."/>
            <person name="Souvorov A."/>
            <person name="Sung W."/>
            <person name="Tang Z."/>
            <person name="Tsuchiya D."/>
            <person name="Tu H."/>
            <person name="Vos H."/>
            <person name="Wang M."/>
            <person name="Wolf Y.I."/>
            <person name="Yamagata H."/>
            <person name="Yamada T."/>
            <person name="Ye Y."/>
            <person name="Shaw J.R."/>
            <person name="Andrews J."/>
            <person name="Crease T.J."/>
            <person name="Tang H."/>
            <person name="Lucas S.M."/>
            <person name="Robertson H.M."/>
            <person name="Bork P."/>
            <person name="Koonin E.V."/>
            <person name="Zdobnov E.M."/>
            <person name="Grigoriev I.V."/>
            <person name="Lynch M."/>
            <person name="Boore J.L."/>
        </authorList>
    </citation>
    <scope>NUCLEOTIDE SEQUENCE [LARGE SCALE GENOMIC DNA]</scope>
</reference>
<protein>
    <recommendedName>
        <fullName evidence="3">HAT C-terminal dimerisation domain-containing protein</fullName>
    </recommendedName>
</protein>
<dbReference type="OrthoDB" id="6774550at2759"/>
<evidence type="ECO:0008006" key="3">
    <source>
        <dbReference type="Google" id="ProtNLM"/>
    </source>
</evidence>
<evidence type="ECO:0000313" key="1">
    <source>
        <dbReference type="EMBL" id="EFX67042.1"/>
    </source>
</evidence>
<dbReference type="STRING" id="6669.E9HMK1"/>
<evidence type="ECO:0000313" key="2">
    <source>
        <dbReference type="Proteomes" id="UP000000305"/>
    </source>
</evidence>
<gene>
    <name evidence="1" type="ORF">DAPPUDRAFT_331468</name>
</gene>
<dbReference type="KEGG" id="dpx:DAPPUDRAFT_331468"/>
<dbReference type="eggNOG" id="ENOG502TBR3">
    <property type="taxonomic scope" value="Eukaryota"/>
</dbReference>
<dbReference type="AlphaFoldDB" id="E9HMK1"/>
<dbReference type="Proteomes" id="UP000000305">
    <property type="component" value="Unassembled WGS sequence"/>
</dbReference>
<accession>E9HMK1</accession>
<sequence>MPTVIVQPDMAQKATDNLLKDEDSDMDAEVMARVSQIIDMEDEKDEVNEINEAASRTTKTFDLLQTEDYDPYIIQPTHIRCASHTLNFIASADTCLTKVDVSSFPKKNAKRNAMSKITELWKKIGRSITAVEQAKEALGVAIKTPCATRFAKLFEDPLAVLAAITHPFFKSNWIEDEA</sequence>
<keyword evidence="2" id="KW-1185">Reference proteome</keyword>
<dbReference type="InParanoid" id="E9HMK1"/>
<proteinExistence type="predicted"/>
<dbReference type="HOGENOM" id="CLU_1715110_0_0_1"/>
<organism evidence="1 2">
    <name type="scientific">Daphnia pulex</name>
    <name type="common">Water flea</name>
    <dbReference type="NCBI Taxonomy" id="6669"/>
    <lineage>
        <taxon>Eukaryota</taxon>
        <taxon>Metazoa</taxon>
        <taxon>Ecdysozoa</taxon>
        <taxon>Arthropoda</taxon>
        <taxon>Crustacea</taxon>
        <taxon>Branchiopoda</taxon>
        <taxon>Diplostraca</taxon>
        <taxon>Cladocera</taxon>
        <taxon>Anomopoda</taxon>
        <taxon>Daphniidae</taxon>
        <taxon>Daphnia</taxon>
    </lineage>
</organism>